<dbReference type="GO" id="GO:0006506">
    <property type="term" value="P:GPI anchor biosynthetic process"/>
    <property type="evidence" value="ECO:0007669"/>
    <property type="project" value="TreeGrafter"/>
</dbReference>
<dbReference type="STRING" id="6526.A0A2C9JHF7"/>
<feature type="transmembrane region" description="Helical" evidence="8">
    <location>
        <begin position="74"/>
        <end position="94"/>
    </location>
</feature>
<dbReference type="VEuPathDB" id="VectorBase:BGLAX_052433"/>
<dbReference type="GO" id="GO:0005789">
    <property type="term" value="C:endoplasmic reticulum membrane"/>
    <property type="evidence" value="ECO:0007669"/>
    <property type="project" value="UniProtKB-SubCell"/>
</dbReference>
<dbReference type="PANTHER" id="PTHR22760">
    <property type="entry name" value="GLYCOSYLTRANSFERASE"/>
    <property type="match status" value="1"/>
</dbReference>
<keyword evidence="4 8" id="KW-0812">Transmembrane</keyword>
<proteinExistence type="inferred from homology"/>
<dbReference type="Proteomes" id="UP000076420">
    <property type="component" value="Unassembled WGS sequence"/>
</dbReference>
<evidence type="ECO:0000313" key="11">
    <source>
        <dbReference type="Proteomes" id="UP000076420"/>
    </source>
</evidence>
<accession>A0A2C9JHF7</accession>
<evidence type="ECO:0000256" key="6">
    <source>
        <dbReference type="ARBA" id="ARBA00022989"/>
    </source>
</evidence>
<feature type="transmembrane region" description="Helical" evidence="8">
    <location>
        <begin position="302"/>
        <end position="321"/>
    </location>
</feature>
<evidence type="ECO:0000256" key="9">
    <source>
        <dbReference type="SAM" id="MobiDB-lite"/>
    </source>
</evidence>
<feature type="compositionally biased region" description="Basic and acidic residues" evidence="9">
    <location>
        <begin position="478"/>
        <end position="492"/>
    </location>
</feature>
<dbReference type="PANTHER" id="PTHR22760:SF4">
    <property type="entry name" value="GPI MANNOSYLTRANSFERASE 3"/>
    <property type="match status" value="1"/>
</dbReference>
<dbReference type="VEuPathDB" id="VectorBase:BGLB002563"/>
<protein>
    <recommendedName>
        <fullName evidence="8">Mannosyltransferase</fullName>
        <ecNumber evidence="8">2.4.1.-</ecNumber>
    </recommendedName>
</protein>
<dbReference type="KEGG" id="bgt:106058576"/>
<feature type="compositionally biased region" description="Polar residues" evidence="9">
    <location>
        <begin position="438"/>
        <end position="453"/>
    </location>
</feature>
<feature type="transmembrane region" description="Helical" evidence="8">
    <location>
        <begin position="235"/>
        <end position="256"/>
    </location>
</feature>
<comment type="similarity">
    <text evidence="8">Belongs to the glycosyltransferase 22 family.</text>
</comment>
<evidence type="ECO:0000256" key="8">
    <source>
        <dbReference type="RuleBase" id="RU363075"/>
    </source>
</evidence>
<sequence>MAKDKKNSSTIRRKKGKQVAVALQKLRGETSNRTRYLGSDDQIAATDMEEKCYLFDERVLGASVLRRLMLDNHCLFLTLLAVRFANALLLQTQYVPDEYWQSLEVAHKMVFGYGYLTWEWREGLRGYSYPLLFAFFFKVLSVFGLDSRMMLVKIPRLIQGVIAAYGDLQLYKLSAKLGGRSTAQWTLICQLLSWFTIYCCTRTLSNSTETSLVIAALSYFPLPDYPSKPGDLHKFLLLAALSVIVRPTAALIWMLLCSWHLQRLHGSPMFARVLGIYISVGVSTFAASCVIDRIWYERWTCVQLNFLLFNVIKGGANIYGVHPWHWYISQGFPVILGTFIFPFVIGAYQSKNKTLLWIIVWILATHSFLPHKEFRFVLPALPLAMHYCGVYFQMLCAPPSLKKIKHSMKEVKFILPESSVGTISNENLKETELEHDNGSQSFDTNGSAQTFVTSDEMRQSDEKEKISHTKVNPNSKLITEEDKEDLKDDKSCDKSDSLLEKKDLEVTGSIKSAPIIKSTKVCSVEEHKLQEAQRDRLHTQNLSKAKILIFVLALTNLLPALYFCLLHQRATVMVTKYLQETSLTTLDMNVLFLMPCHSTPYYSYIHQNITMRFLTCEPNLLGIANYTEESDLFYQDPKGWLKKEYSNSRRKWPTHIVYFDVLHWDINSVLIQGGYKLCQEFFHTHLPEGRVGGSVYVSCR</sequence>
<keyword evidence="2 8" id="KW-0328">Glycosyltransferase</keyword>
<evidence type="ECO:0000313" key="10">
    <source>
        <dbReference type="EnsemblMetazoa" id="BGLB002563-PB"/>
    </source>
</evidence>
<feature type="transmembrane region" description="Helical" evidence="8">
    <location>
        <begin position="547"/>
        <end position="568"/>
    </location>
</feature>
<feature type="compositionally biased region" description="Basic and acidic residues" evidence="9">
    <location>
        <begin position="455"/>
        <end position="467"/>
    </location>
</feature>
<keyword evidence="7 8" id="KW-0472">Membrane</keyword>
<evidence type="ECO:0000256" key="4">
    <source>
        <dbReference type="ARBA" id="ARBA00022692"/>
    </source>
</evidence>
<evidence type="ECO:0000256" key="7">
    <source>
        <dbReference type="ARBA" id="ARBA00023136"/>
    </source>
</evidence>
<feature type="transmembrane region" description="Helical" evidence="8">
    <location>
        <begin position="354"/>
        <end position="370"/>
    </location>
</feature>
<feature type="transmembrane region" description="Helical" evidence="8">
    <location>
        <begin position="276"/>
        <end position="295"/>
    </location>
</feature>
<keyword evidence="3" id="KW-0808">Transferase</keyword>
<feature type="transmembrane region" description="Helical" evidence="8">
    <location>
        <begin position="327"/>
        <end position="347"/>
    </location>
</feature>
<comment type="subcellular location">
    <subcellularLocation>
        <location evidence="1 8">Endoplasmic reticulum membrane</location>
        <topology evidence="1 8">Multi-pass membrane protein</topology>
    </subcellularLocation>
</comment>
<dbReference type="RefSeq" id="XP_013071492.2">
    <property type="nucleotide sequence ID" value="XM_013216038.2"/>
</dbReference>
<keyword evidence="6 8" id="KW-1133">Transmembrane helix</keyword>
<name>A0A2C9JHF7_BIOGL</name>
<organism evidence="10 11">
    <name type="scientific">Biomphalaria glabrata</name>
    <name type="common">Bloodfluke planorb</name>
    <name type="synonym">Freshwater snail</name>
    <dbReference type="NCBI Taxonomy" id="6526"/>
    <lineage>
        <taxon>Eukaryota</taxon>
        <taxon>Metazoa</taxon>
        <taxon>Spiralia</taxon>
        <taxon>Lophotrochozoa</taxon>
        <taxon>Mollusca</taxon>
        <taxon>Gastropoda</taxon>
        <taxon>Heterobranchia</taxon>
        <taxon>Euthyneura</taxon>
        <taxon>Panpulmonata</taxon>
        <taxon>Hygrophila</taxon>
        <taxon>Lymnaeoidea</taxon>
        <taxon>Planorbidae</taxon>
        <taxon>Biomphalaria</taxon>
    </lineage>
</organism>
<evidence type="ECO:0000256" key="5">
    <source>
        <dbReference type="ARBA" id="ARBA00022824"/>
    </source>
</evidence>
<dbReference type="InterPro" id="IPR005599">
    <property type="entry name" value="GPI_mannosylTrfase"/>
</dbReference>
<reference evidence="10" key="1">
    <citation type="submission" date="2020-05" db="UniProtKB">
        <authorList>
            <consortium name="EnsemblMetazoa"/>
        </authorList>
    </citation>
    <scope>IDENTIFICATION</scope>
    <source>
        <strain evidence="10">BB02</strain>
    </source>
</reference>
<evidence type="ECO:0000256" key="3">
    <source>
        <dbReference type="ARBA" id="ARBA00022679"/>
    </source>
</evidence>
<dbReference type="Pfam" id="PF03901">
    <property type="entry name" value="Glyco_transf_22"/>
    <property type="match status" value="2"/>
</dbReference>
<dbReference type="GO" id="GO:0000026">
    <property type="term" value="F:alpha-1,2-mannosyltransferase activity"/>
    <property type="evidence" value="ECO:0007669"/>
    <property type="project" value="TreeGrafter"/>
</dbReference>
<evidence type="ECO:0000256" key="1">
    <source>
        <dbReference type="ARBA" id="ARBA00004477"/>
    </source>
</evidence>
<dbReference type="OrthoDB" id="416834at2759"/>
<feature type="region of interest" description="Disordered" evidence="9">
    <location>
        <begin position="433"/>
        <end position="492"/>
    </location>
</feature>
<evidence type="ECO:0000256" key="2">
    <source>
        <dbReference type="ARBA" id="ARBA00022676"/>
    </source>
</evidence>
<feature type="transmembrane region" description="Helical" evidence="8">
    <location>
        <begin position="127"/>
        <end position="145"/>
    </location>
</feature>
<gene>
    <name evidence="10" type="primary">106058576</name>
</gene>
<dbReference type="AlphaFoldDB" id="A0A2C9JHF7"/>
<dbReference type="EnsemblMetazoa" id="BGLB002563-RB">
    <property type="protein sequence ID" value="BGLB002563-PB"/>
    <property type="gene ID" value="BGLB002563"/>
</dbReference>
<dbReference type="EC" id="2.4.1.-" evidence="8"/>
<keyword evidence="5 8" id="KW-0256">Endoplasmic reticulum</keyword>